<protein>
    <submittedName>
        <fullName evidence="2">Uncharacterized protein</fullName>
    </submittedName>
</protein>
<name>A0A0N4ZAE7_PARTI</name>
<sequence length="129" mass="14844">MLLKKYGRKCFGGCIIIKEFALIISALITHFFDNGYLVESDKEKSKFFKEYGTYMCESPVPDSTVEQNIVSLSTFLSAMDKGKIDEIIKRTRTVQVYASEVINNKCQRFYAILGDKNLSVRIRFSKILF</sequence>
<reference evidence="2" key="1">
    <citation type="submission" date="2017-02" db="UniProtKB">
        <authorList>
            <consortium name="WormBaseParasite"/>
        </authorList>
    </citation>
    <scope>IDENTIFICATION</scope>
</reference>
<dbReference type="AlphaFoldDB" id="A0A0N4ZAE7"/>
<evidence type="ECO:0000313" key="2">
    <source>
        <dbReference type="WBParaSite" id="PTRK_0000440600.1"/>
    </source>
</evidence>
<dbReference type="STRING" id="131310.A0A0N4ZAE7"/>
<proteinExistence type="predicted"/>
<accession>A0A0N4ZAE7</accession>
<dbReference type="Proteomes" id="UP000038045">
    <property type="component" value="Unplaced"/>
</dbReference>
<dbReference type="WBParaSite" id="PTRK_0000440600.1">
    <property type="protein sequence ID" value="PTRK_0000440600.1"/>
    <property type="gene ID" value="PTRK_0000440600"/>
</dbReference>
<evidence type="ECO:0000313" key="1">
    <source>
        <dbReference type="Proteomes" id="UP000038045"/>
    </source>
</evidence>
<keyword evidence="1" id="KW-1185">Reference proteome</keyword>
<organism evidence="1 2">
    <name type="scientific">Parastrongyloides trichosuri</name>
    <name type="common">Possum-specific nematode worm</name>
    <dbReference type="NCBI Taxonomy" id="131310"/>
    <lineage>
        <taxon>Eukaryota</taxon>
        <taxon>Metazoa</taxon>
        <taxon>Ecdysozoa</taxon>
        <taxon>Nematoda</taxon>
        <taxon>Chromadorea</taxon>
        <taxon>Rhabditida</taxon>
        <taxon>Tylenchina</taxon>
        <taxon>Panagrolaimomorpha</taxon>
        <taxon>Strongyloidoidea</taxon>
        <taxon>Strongyloididae</taxon>
        <taxon>Parastrongyloides</taxon>
    </lineage>
</organism>